<protein>
    <submittedName>
        <fullName evidence="3">Type VI secretion system-associated FHA domain protein TagH</fullName>
    </submittedName>
</protein>
<dbReference type="RefSeq" id="WP_031520993.1">
    <property type="nucleotide sequence ID" value="NZ_CP074352.1"/>
</dbReference>
<evidence type="ECO:0000259" key="2">
    <source>
        <dbReference type="Pfam" id="PF20232"/>
    </source>
</evidence>
<gene>
    <name evidence="3" type="primary">tagH</name>
    <name evidence="3" type="ORF">KFZ77_12385</name>
</gene>
<evidence type="ECO:0000313" key="3">
    <source>
        <dbReference type="EMBL" id="UYU30668.1"/>
    </source>
</evidence>
<dbReference type="Gene3D" id="2.60.200.20">
    <property type="match status" value="1"/>
</dbReference>
<feature type="domain" description="FHA" evidence="1">
    <location>
        <begin position="35"/>
        <end position="101"/>
    </location>
</feature>
<reference evidence="3 4" key="1">
    <citation type="submission" date="2021-05" db="EMBL/GenBank/DDBJ databases">
        <title>Isolation, identification, and the growth promoting effects of Pantoea dispersa strain YSD J2 from the aboveground leaves of Cyperus esculentus L.Var. Sativus.</title>
        <authorList>
            <person name="Wang S."/>
            <person name="Tang X.M."/>
            <person name="Huang Y.N."/>
        </authorList>
    </citation>
    <scope>NUCLEOTIDE SEQUENCE [LARGE SCALE GENOMIC DNA]</scope>
    <source>
        <strain evidence="4">YSD YN2</strain>
    </source>
</reference>
<dbReference type="EMBL" id="CP074352">
    <property type="protein sequence ID" value="UYU30668.1"/>
    <property type="molecule type" value="Genomic_DNA"/>
</dbReference>
<dbReference type="Pfam" id="PF20232">
    <property type="entry name" value="T6SS_FHA_C"/>
    <property type="match status" value="1"/>
</dbReference>
<evidence type="ECO:0000313" key="4">
    <source>
        <dbReference type="Proteomes" id="UP001156318"/>
    </source>
</evidence>
<evidence type="ECO:0000259" key="1">
    <source>
        <dbReference type="Pfam" id="PF00498"/>
    </source>
</evidence>
<feature type="domain" description="Type VI secretion system FHA" evidence="2">
    <location>
        <begin position="225"/>
        <end position="397"/>
    </location>
</feature>
<dbReference type="InterPro" id="IPR046883">
    <property type="entry name" value="T6SS_FHA_C"/>
</dbReference>
<dbReference type="SUPFAM" id="SSF49879">
    <property type="entry name" value="SMAD/FHA domain"/>
    <property type="match status" value="1"/>
</dbReference>
<dbReference type="InterPro" id="IPR008984">
    <property type="entry name" value="SMAD_FHA_dom_sf"/>
</dbReference>
<accession>A0ABY6JAX5</accession>
<dbReference type="InterPro" id="IPR000253">
    <property type="entry name" value="FHA_dom"/>
</dbReference>
<dbReference type="NCBIfam" id="TIGR03354">
    <property type="entry name" value="VI_FHA"/>
    <property type="match status" value="1"/>
</dbReference>
<dbReference type="Proteomes" id="UP001156318">
    <property type="component" value="Chromosome"/>
</dbReference>
<organism evidence="3 4">
    <name type="scientific">Siccibacter colletis</name>
    <dbReference type="NCBI Taxonomy" id="1505757"/>
    <lineage>
        <taxon>Bacteria</taxon>
        <taxon>Pseudomonadati</taxon>
        <taxon>Pseudomonadota</taxon>
        <taxon>Gammaproteobacteria</taxon>
        <taxon>Enterobacterales</taxon>
        <taxon>Enterobacteriaceae</taxon>
        <taxon>Siccibacter</taxon>
    </lineage>
</organism>
<dbReference type="InterPro" id="IPR017735">
    <property type="entry name" value="T6SS_FHA"/>
</dbReference>
<keyword evidence="4" id="KW-1185">Reference proteome</keyword>
<sequence length="406" mass="45277">MSDGNQQLSLLVLNSEQLEGNTQVQHHFGPEGGSLGAADRDDWQLKERLGAVQPEHARIEMVDGRFCLCDLSGQTYINQATSPVGRNRRVALTQGDELLIGPFRIRVFIGAVQVEPQLDQIIGNRRDNDIDDWLGDEFTGFTAPAEDRPGHDKHSDPLWVLQQERNSAAAMLNGSASVPDMMPQRNPLSGIEDKMDQEFIELPDVQGYSSDFNSAAGVSLAPLMRGLGQTLALRDGQQSQEMLHEMGKTLRATLEGLLTLQAEQAALADKLLRPIEDNPLRLGLSYDDTLALLFAETKSPVHLSAPAAVAEVLRNIRVHHIANQQAIGAALNSMVQAFSPDVLLKRFSHYRRGGEEVPMHDGWAWEMYEHYFQELTSSRQQGFQRLFQQVYAQAYDRAVREQQEQA</sequence>
<proteinExistence type="predicted"/>
<dbReference type="CDD" id="cd00060">
    <property type="entry name" value="FHA"/>
    <property type="match status" value="1"/>
</dbReference>
<dbReference type="Pfam" id="PF00498">
    <property type="entry name" value="FHA"/>
    <property type="match status" value="1"/>
</dbReference>
<name>A0ABY6JAX5_9ENTR</name>